<dbReference type="SMART" id="SM00513">
    <property type="entry name" value="SAP"/>
    <property type="match status" value="1"/>
</dbReference>
<dbReference type="KEGG" id="yli:2908097"/>
<dbReference type="PANTHER" id="PTHR46551:SF1">
    <property type="entry name" value="SAP DOMAIN-CONTAINING RIBONUCLEOPROTEIN"/>
    <property type="match status" value="1"/>
</dbReference>
<evidence type="ECO:0000313" key="5">
    <source>
        <dbReference type="Proteomes" id="UP000182444"/>
    </source>
</evidence>
<feature type="compositionally biased region" description="Basic and acidic residues" evidence="3">
    <location>
        <begin position="195"/>
        <end position="212"/>
    </location>
</feature>
<dbReference type="PANTHER" id="PTHR46551">
    <property type="entry name" value="SAP DOMAIN-CONTAINING RIBONUCLEOPROTEIN"/>
    <property type="match status" value="1"/>
</dbReference>
<dbReference type="Gene3D" id="1.10.720.30">
    <property type="entry name" value="SAP domain"/>
    <property type="match status" value="1"/>
</dbReference>
<dbReference type="InterPro" id="IPR040746">
    <property type="entry name" value="THO1_MOS11_C"/>
</dbReference>
<accession>A0A1H6PLS7</accession>
<comment type="similarity">
    <text evidence="2">Belongs to the SAP domain-containing ribonucleoprotein family.</text>
</comment>
<reference evidence="4 5" key="1">
    <citation type="journal article" date="2016" name="PLoS ONE">
        <title>Sequence Assembly of Yarrowia lipolytica Strain W29/CLIB89 Shows Transposable Element Diversity.</title>
        <authorList>
            <person name="Magnan C."/>
            <person name="Yu J."/>
            <person name="Chang I."/>
            <person name="Jahn E."/>
            <person name="Kanomata Y."/>
            <person name="Wu J."/>
            <person name="Zeller M."/>
            <person name="Oakes M."/>
            <person name="Baldi P."/>
            <person name="Sandmeyer S."/>
        </authorList>
    </citation>
    <scope>NUCLEOTIDE SEQUENCE [LARGE SCALE GENOMIC DNA]</scope>
    <source>
        <strain evidence="5">CLIB89(W29)</strain>
    </source>
</reference>
<dbReference type="VEuPathDB" id="FungiDB:YALI0_F08965g"/>
<dbReference type="Pfam" id="PF18592">
    <property type="entry name" value="Tho1_MOS11_C"/>
    <property type="match status" value="1"/>
</dbReference>
<dbReference type="OrthoDB" id="445357at2759"/>
<evidence type="ECO:0000256" key="1">
    <source>
        <dbReference type="ARBA" id="ARBA00022553"/>
    </source>
</evidence>
<dbReference type="GO" id="GO:0005634">
    <property type="term" value="C:nucleus"/>
    <property type="evidence" value="ECO:0007669"/>
    <property type="project" value="TreeGrafter"/>
</dbReference>
<dbReference type="Proteomes" id="UP000182444">
    <property type="component" value="Chromosome 1F"/>
</dbReference>
<evidence type="ECO:0000256" key="2">
    <source>
        <dbReference type="ARBA" id="ARBA00046328"/>
    </source>
</evidence>
<dbReference type="SUPFAM" id="SSF68906">
    <property type="entry name" value="SAP domain"/>
    <property type="match status" value="1"/>
</dbReference>
<dbReference type="EMBL" id="CP017558">
    <property type="protein sequence ID" value="AOW06882.1"/>
    <property type="molecule type" value="Genomic_DNA"/>
</dbReference>
<dbReference type="GeneID" id="2908097"/>
<name>A0A1H6PLS7_YARLL</name>
<proteinExistence type="inferred from homology"/>
<evidence type="ECO:0000256" key="3">
    <source>
        <dbReference type="SAM" id="MobiDB-lite"/>
    </source>
</evidence>
<dbReference type="InterPro" id="IPR003034">
    <property type="entry name" value="SAP_dom"/>
</dbReference>
<dbReference type="AlphaFoldDB" id="A0A1H6PLS7"/>
<gene>
    <name evidence="4" type="ORF">YALI1_F12535g</name>
</gene>
<evidence type="ECO:0000313" key="4">
    <source>
        <dbReference type="EMBL" id="AOW06882.1"/>
    </source>
</evidence>
<dbReference type="InterPro" id="IPR052240">
    <property type="entry name" value="SAP_domain_ribonucleoprotein"/>
</dbReference>
<protein>
    <submittedName>
        <fullName evidence="4">Uncharacterized protein</fullName>
    </submittedName>
</protein>
<dbReference type="RefSeq" id="XP_505185.2">
    <property type="nucleotide sequence ID" value="XM_505185.3"/>
</dbReference>
<dbReference type="Pfam" id="PF02037">
    <property type="entry name" value="SAP"/>
    <property type="match status" value="1"/>
</dbReference>
<dbReference type="InterPro" id="IPR036361">
    <property type="entry name" value="SAP_dom_sf"/>
</dbReference>
<sequence>MSDYSSKKVAELKELLSARGLAVSGNKADLVARLEEADKAIPADKAAATAEAGAAADAAVDAAVEETSSATATAPEVIEVAKTEESAPAADAAAAAAAAATKETPSTSTEAITVEDDVEETVVELSDEDKQKQAIEDLEKQIKRKKRFATGDNDADIAELEKQLERIKRFGVTAVATNDLSLDKGLDTLAKGRRKESGKVRRESVSAKDKNTAHPYNKSENGLKPGVKIATVDEEKIKARQARFSQ</sequence>
<dbReference type="GO" id="GO:0016973">
    <property type="term" value="P:poly(A)+ mRNA export from nucleus"/>
    <property type="evidence" value="ECO:0007669"/>
    <property type="project" value="TreeGrafter"/>
</dbReference>
<dbReference type="PROSITE" id="PS50800">
    <property type="entry name" value="SAP"/>
    <property type="match status" value="1"/>
</dbReference>
<feature type="region of interest" description="Disordered" evidence="3">
    <location>
        <begin position="192"/>
        <end position="227"/>
    </location>
</feature>
<dbReference type="eggNOG" id="KOG4259">
    <property type="taxonomic scope" value="Eukaryota"/>
</dbReference>
<keyword evidence="1" id="KW-0597">Phosphoprotein</keyword>
<dbReference type="VEuPathDB" id="FungiDB:YALI1_F12535g"/>
<organism evidence="4 5">
    <name type="scientific">Yarrowia lipolytica</name>
    <name type="common">Candida lipolytica</name>
    <dbReference type="NCBI Taxonomy" id="4952"/>
    <lineage>
        <taxon>Eukaryota</taxon>
        <taxon>Fungi</taxon>
        <taxon>Dikarya</taxon>
        <taxon>Ascomycota</taxon>
        <taxon>Saccharomycotina</taxon>
        <taxon>Dipodascomycetes</taxon>
        <taxon>Dipodascales</taxon>
        <taxon>Dipodascales incertae sedis</taxon>
        <taxon>Yarrowia</taxon>
    </lineage>
</organism>